<keyword evidence="7" id="KW-1185">Reference proteome</keyword>
<keyword evidence="3" id="KW-0804">Transcription</keyword>
<dbReference type="GO" id="GO:0045892">
    <property type="term" value="P:negative regulation of DNA-templated transcription"/>
    <property type="evidence" value="ECO:0007669"/>
    <property type="project" value="TreeGrafter"/>
</dbReference>
<comment type="caution">
    <text evidence="6">The sequence shown here is derived from an EMBL/GenBank/DDBJ whole genome shotgun (WGS) entry which is preliminary data.</text>
</comment>
<dbReference type="EMBL" id="JACCEV010000001">
    <property type="protein sequence ID" value="NYT85180.1"/>
    <property type="molecule type" value="Genomic_DNA"/>
</dbReference>
<dbReference type="InterPro" id="IPR005471">
    <property type="entry name" value="Tscrpt_reg_IclR_N"/>
</dbReference>
<evidence type="ECO:0000259" key="5">
    <source>
        <dbReference type="PROSITE" id="PS51078"/>
    </source>
</evidence>
<protein>
    <submittedName>
        <fullName evidence="6">Helix-turn-helix domain-containing protein</fullName>
    </submittedName>
</protein>
<evidence type="ECO:0000256" key="2">
    <source>
        <dbReference type="ARBA" id="ARBA00023125"/>
    </source>
</evidence>
<dbReference type="RefSeq" id="WP_130037244.1">
    <property type="nucleotide sequence ID" value="NZ_JACCEV010000001.1"/>
</dbReference>
<dbReference type="Proteomes" id="UP000554144">
    <property type="component" value="Unassembled WGS sequence"/>
</dbReference>
<evidence type="ECO:0000313" key="7">
    <source>
        <dbReference type="Proteomes" id="UP000554144"/>
    </source>
</evidence>
<sequence>MDISSKGGTQSIRRVLHMLRLLAQHEASGLSLQEITSFSGLERSTAHRIITCLAAENFARKDTESKRYYLGIDAMQIGFSAMQRVPIADTLRPLAKRLCRLSEDTVFLVVQQGDYALCLLREHGDFPVRIFTIDAGEKRLMGIGAGGLALIADYSNEAIAKIYARHAVEYEQAGLPLDCLLQKVRHTRQQGFSEIVDGITPGVSGVGYSFSISKITKVAISFGAISQRLDAARRQTMGKLLAEECLAWVRAM</sequence>
<dbReference type="OrthoDB" id="9807558at2"/>
<keyword evidence="1" id="KW-0805">Transcription regulation</keyword>
<dbReference type="PROSITE" id="PS51078">
    <property type="entry name" value="ICLR_ED"/>
    <property type="match status" value="1"/>
</dbReference>
<name>A0A853GZJ0_9BURK</name>
<proteinExistence type="predicted"/>
<dbReference type="InterPro" id="IPR036388">
    <property type="entry name" value="WH-like_DNA-bd_sf"/>
</dbReference>
<dbReference type="InterPro" id="IPR014757">
    <property type="entry name" value="Tscrpt_reg_IclR_C"/>
</dbReference>
<feature type="domain" description="IclR-ED" evidence="5">
    <location>
        <begin position="73"/>
        <end position="252"/>
    </location>
</feature>
<dbReference type="AlphaFoldDB" id="A0A853GZJ0"/>
<dbReference type="PANTHER" id="PTHR30136:SF35">
    <property type="entry name" value="HTH-TYPE TRANSCRIPTIONAL REGULATOR RV1719"/>
    <property type="match status" value="1"/>
</dbReference>
<dbReference type="Gene3D" id="3.30.450.40">
    <property type="match status" value="1"/>
</dbReference>
<dbReference type="SMART" id="SM00346">
    <property type="entry name" value="HTH_ICLR"/>
    <property type="match status" value="1"/>
</dbReference>
<dbReference type="InterPro" id="IPR029016">
    <property type="entry name" value="GAF-like_dom_sf"/>
</dbReference>
<evidence type="ECO:0000313" key="6">
    <source>
        <dbReference type="EMBL" id="NYT85180.1"/>
    </source>
</evidence>
<keyword evidence="2" id="KW-0238">DNA-binding</keyword>
<dbReference type="GO" id="GO:0003677">
    <property type="term" value="F:DNA binding"/>
    <property type="evidence" value="ECO:0007669"/>
    <property type="project" value="UniProtKB-KW"/>
</dbReference>
<feature type="domain" description="HTH iclR-type" evidence="4">
    <location>
        <begin position="9"/>
        <end position="72"/>
    </location>
</feature>
<evidence type="ECO:0000256" key="3">
    <source>
        <dbReference type="ARBA" id="ARBA00023163"/>
    </source>
</evidence>
<dbReference type="Pfam" id="PF09339">
    <property type="entry name" value="HTH_IclR"/>
    <property type="match status" value="1"/>
</dbReference>
<accession>A0A853GZJ0</accession>
<dbReference type="InterPro" id="IPR036390">
    <property type="entry name" value="WH_DNA-bd_sf"/>
</dbReference>
<organism evidence="6 7">
    <name type="scientific">Pollutimonas harenae</name>
    <dbReference type="NCBI Taxonomy" id="657015"/>
    <lineage>
        <taxon>Bacteria</taxon>
        <taxon>Pseudomonadati</taxon>
        <taxon>Pseudomonadota</taxon>
        <taxon>Betaproteobacteria</taxon>
        <taxon>Burkholderiales</taxon>
        <taxon>Alcaligenaceae</taxon>
        <taxon>Pollutimonas</taxon>
    </lineage>
</organism>
<dbReference type="InterPro" id="IPR050707">
    <property type="entry name" value="HTH_MetabolicPath_Reg"/>
</dbReference>
<dbReference type="Gene3D" id="1.10.10.10">
    <property type="entry name" value="Winged helix-like DNA-binding domain superfamily/Winged helix DNA-binding domain"/>
    <property type="match status" value="1"/>
</dbReference>
<evidence type="ECO:0000256" key="1">
    <source>
        <dbReference type="ARBA" id="ARBA00023015"/>
    </source>
</evidence>
<dbReference type="GO" id="GO:0003700">
    <property type="term" value="F:DNA-binding transcription factor activity"/>
    <property type="evidence" value="ECO:0007669"/>
    <property type="project" value="TreeGrafter"/>
</dbReference>
<dbReference type="SUPFAM" id="SSF55781">
    <property type="entry name" value="GAF domain-like"/>
    <property type="match status" value="1"/>
</dbReference>
<dbReference type="PANTHER" id="PTHR30136">
    <property type="entry name" value="HELIX-TURN-HELIX TRANSCRIPTIONAL REGULATOR, ICLR FAMILY"/>
    <property type="match status" value="1"/>
</dbReference>
<evidence type="ECO:0000259" key="4">
    <source>
        <dbReference type="PROSITE" id="PS51077"/>
    </source>
</evidence>
<gene>
    <name evidence="6" type="ORF">H0A62_06150</name>
</gene>
<reference evidence="6 7" key="1">
    <citation type="submission" date="2020-07" db="EMBL/GenBank/DDBJ databases">
        <title>Taxonomic revisions and descriptions of new bacterial species based on genomic comparisons in the high-G+C-content subgroup of the family Alcaligenaceae.</title>
        <authorList>
            <person name="Szabo A."/>
            <person name="Felfoldi T."/>
        </authorList>
    </citation>
    <scope>NUCLEOTIDE SEQUENCE [LARGE SCALE GENOMIC DNA]</scope>
    <source>
        <strain evidence="6 7">DSM 25667</strain>
    </source>
</reference>
<dbReference type="PROSITE" id="PS51077">
    <property type="entry name" value="HTH_ICLR"/>
    <property type="match status" value="1"/>
</dbReference>
<dbReference type="SUPFAM" id="SSF46785">
    <property type="entry name" value="Winged helix' DNA-binding domain"/>
    <property type="match status" value="1"/>
</dbReference>